<dbReference type="InterPro" id="IPR001623">
    <property type="entry name" value="DnaJ_domain"/>
</dbReference>
<feature type="domain" description="J" evidence="3">
    <location>
        <begin position="3"/>
        <end position="72"/>
    </location>
</feature>
<sequence length="221" mass="23709">MTDPYKVLGVSPSATDDEVKAAYRELAKKYHPDNYAGSPLADLANEKMKEVNEAYDTIMQQRKNAKTSGQTGGYAGQQPGGGYTGGYSGNFYGNQSGFNDVRSLLMAGRMADAEQILNGVPMEGRNAEWFFLKGTVLYRRGWLEDAYNHFSRACQMDPGNAEYRAAMNQVTNQRGGMYGGYNPNAGMGGGTAGCGPCDACCGLMCMDSCCECCGGDLVPCC</sequence>
<accession>A0A9D1DSA2</accession>
<evidence type="ECO:0000256" key="1">
    <source>
        <dbReference type="ARBA" id="ARBA00022705"/>
    </source>
</evidence>
<feature type="repeat" description="TPR" evidence="2">
    <location>
        <begin position="127"/>
        <end position="160"/>
    </location>
</feature>
<dbReference type="PANTHER" id="PTHR24074">
    <property type="entry name" value="CO-CHAPERONE PROTEIN DJLA"/>
    <property type="match status" value="1"/>
</dbReference>
<dbReference type="AlphaFoldDB" id="A0A9D1DSA2"/>
<dbReference type="Proteomes" id="UP000886785">
    <property type="component" value="Unassembled WGS sequence"/>
</dbReference>
<evidence type="ECO:0000313" key="4">
    <source>
        <dbReference type="EMBL" id="HIR57991.1"/>
    </source>
</evidence>
<dbReference type="Pfam" id="PF00226">
    <property type="entry name" value="DnaJ"/>
    <property type="match status" value="1"/>
</dbReference>
<name>A0A9D1DSA2_9FIRM</name>
<evidence type="ECO:0000259" key="3">
    <source>
        <dbReference type="PROSITE" id="PS50076"/>
    </source>
</evidence>
<dbReference type="GO" id="GO:0006260">
    <property type="term" value="P:DNA replication"/>
    <property type="evidence" value="ECO:0007669"/>
    <property type="project" value="UniProtKB-KW"/>
</dbReference>
<proteinExistence type="predicted"/>
<dbReference type="PROSITE" id="PS50005">
    <property type="entry name" value="TPR"/>
    <property type="match status" value="1"/>
</dbReference>
<keyword evidence="1" id="KW-0235">DNA replication</keyword>
<reference evidence="4" key="1">
    <citation type="submission" date="2020-10" db="EMBL/GenBank/DDBJ databases">
        <authorList>
            <person name="Gilroy R."/>
        </authorList>
    </citation>
    <scope>NUCLEOTIDE SEQUENCE</scope>
    <source>
        <strain evidence="4">ChiSjej1B19-7085</strain>
    </source>
</reference>
<organism evidence="4 5">
    <name type="scientific">Candidatus Gallacutalibacter pullicola</name>
    <dbReference type="NCBI Taxonomy" id="2840830"/>
    <lineage>
        <taxon>Bacteria</taxon>
        <taxon>Bacillati</taxon>
        <taxon>Bacillota</taxon>
        <taxon>Clostridia</taxon>
        <taxon>Eubacteriales</taxon>
        <taxon>Candidatus Gallacutalibacter</taxon>
    </lineage>
</organism>
<protein>
    <submittedName>
        <fullName evidence="4">J domain-containing protein</fullName>
    </submittedName>
</protein>
<dbReference type="PRINTS" id="PR00625">
    <property type="entry name" value="JDOMAIN"/>
</dbReference>
<dbReference type="InterPro" id="IPR050817">
    <property type="entry name" value="DjlA_DnaK_co-chaperone"/>
</dbReference>
<evidence type="ECO:0000256" key="2">
    <source>
        <dbReference type="PROSITE-ProRule" id="PRU00339"/>
    </source>
</evidence>
<dbReference type="InterPro" id="IPR036869">
    <property type="entry name" value="J_dom_sf"/>
</dbReference>
<dbReference type="InterPro" id="IPR019734">
    <property type="entry name" value="TPR_rpt"/>
</dbReference>
<dbReference type="CDD" id="cd06257">
    <property type="entry name" value="DnaJ"/>
    <property type="match status" value="1"/>
</dbReference>
<dbReference type="Gene3D" id="1.10.287.110">
    <property type="entry name" value="DnaJ domain"/>
    <property type="match status" value="1"/>
</dbReference>
<evidence type="ECO:0000313" key="5">
    <source>
        <dbReference type="Proteomes" id="UP000886785"/>
    </source>
</evidence>
<dbReference type="SUPFAM" id="SSF46565">
    <property type="entry name" value="Chaperone J-domain"/>
    <property type="match status" value="1"/>
</dbReference>
<dbReference type="PROSITE" id="PS50076">
    <property type="entry name" value="DNAJ_2"/>
    <property type="match status" value="1"/>
</dbReference>
<gene>
    <name evidence="4" type="ORF">IAA54_10005</name>
</gene>
<dbReference type="SMART" id="SM00271">
    <property type="entry name" value="DnaJ"/>
    <property type="match status" value="1"/>
</dbReference>
<dbReference type="SUPFAM" id="SSF48452">
    <property type="entry name" value="TPR-like"/>
    <property type="match status" value="1"/>
</dbReference>
<reference evidence="4" key="2">
    <citation type="journal article" date="2021" name="PeerJ">
        <title>Extensive microbial diversity within the chicken gut microbiome revealed by metagenomics and culture.</title>
        <authorList>
            <person name="Gilroy R."/>
            <person name="Ravi A."/>
            <person name="Getino M."/>
            <person name="Pursley I."/>
            <person name="Horton D.L."/>
            <person name="Alikhan N.F."/>
            <person name="Baker D."/>
            <person name="Gharbi K."/>
            <person name="Hall N."/>
            <person name="Watson M."/>
            <person name="Adriaenssens E.M."/>
            <person name="Foster-Nyarko E."/>
            <person name="Jarju S."/>
            <person name="Secka A."/>
            <person name="Antonio M."/>
            <person name="Oren A."/>
            <person name="Chaudhuri R.R."/>
            <person name="La Ragione R."/>
            <person name="Hildebrand F."/>
            <person name="Pallen M.J."/>
        </authorList>
    </citation>
    <scope>NUCLEOTIDE SEQUENCE</scope>
    <source>
        <strain evidence="4">ChiSjej1B19-7085</strain>
    </source>
</reference>
<dbReference type="EMBL" id="DVHF01000122">
    <property type="protein sequence ID" value="HIR57991.1"/>
    <property type="molecule type" value="Genomic_DNA"/>
</dbReference>
<dbReference type="Gene3D" id="1.25.40.10">
    <property type="entry name" value="Tetratricopeptide repeat domain"/>
    <property type="match status" value="1"/>
</dbReference>
<dbReference type="InterPro" id="IPR011990">
    <property type="entry name" value="TPR-like_helical_dom_sf"/>
</dbReference>
<comment type="caution">
    <text evidence="4">The sequence shown here is derived from an EMBL/GenBank/DDBJ whole genome shotgun (WGS) entry which is preliminary data.</text>
</comment>
<keyword evidence="2" id="KW-0802">TPR repeat</keyword>